<dbReference type="GeneID" id="7833380"/>
<dbReference type="EMBL" id="GG662310">
    <property type="protein sequence ID" value="EAR82002.2"/>
    <property type="molecule type" value="Genomic_DNA"/>
</dbReference>
<feature type="transmembrane region" description="Helical" evidence="1">
    <location>
        <begin position="826"/>
        <end position="849"/>
    </location>
</feature>
<dbReference type="KEGG" id="tet:TTHERM_01362540"/>
<keyword evidence="1" id="KW-1133">Transmembrane helix</keyword>
<name>Q229N6_TETTS</name>
<evidence type="ECO:0000313" key="3">
    <source>
        <dbReference type="Proteomes" id="UP000009168"/>
    </source>
</evidence>
<dbReference type="RefSeq" id="XP_001029665.2">
    <property type="nucleotide sequence ID" value="XM_001029665.2"/>
</dbReference>
<evidence type="ECO:0000313" key="2">
    <source>
        <dbReference type="EMBL" id="EAR82002.2"/>
    </source>
</evidence>
<keyword evidence="1 2" id="KW-0812">Transmembrane</keyword>
<dbReference type="AlphaFoldDB" id="Q229N6"/>
<dbReference type="PANTHER" id="PTHR11319">
    <property type="entry name" value="G PROTEIN-COUPLED RECEPTOR-RELATED"/>
    <property type="match status" value="1"/>
</dbReference>
<proteinExistence type="predicted"/>
<dbReference type="PANTHER" id="PTHR11319:SF35">
    <property type="entry name" value="OUTER MEMBRANE PROTEIN PMPC-RELATED"/>
    <property type="match status" value="1"/>
</dbReference>
<sequence length="995" mass="114783">MNQYQIRTEAGLSIENAQNVIIDELNIKNCSYENQNNTGLSGLIMFNNISNIYINTLNIENVQSLGQIIQIFSSTNVTINNLTISNCKLSEAYESIFNRARILNFTSVGVLKAENYYNDDDATLSYNNQIDFNFLNMTNINSNQDFNSSSTLIYIQTINSNFKNLYCQQLILNNAFITIQSINQTQITNSKFTNFNFMNQNFGGILNLSGKNFVLENVVFQDCLSLGVSNAINIIQSSYLLVENSKFIDLNCFQSTINSNQCQSGAVYLSQVGLAQFKDSLFKNCSSSSFGGALYANNFNMQGSISLIQCVFQKCQSLYKSGGALYVQNTQNFTIVSSILLLNKAQSERGGAIAIQATKLYVLQATIFQDNYAQVGGSIWYDQQSSIQITKESKFVQNNANCYGKNIGSYPRSIKRVDSQNLVIENNVISQISSGNQLPYKYYFNLFDEENNPIKCFNINNQHNNPSPDLIKEFDVYNLQIDLKSNTEIGIKQEQVLIKNNILQLFEFNPILIYKGSQTQLINIVSNNFLTTDQNNGPLNIQLQLNFRDCQRGEIIQVQNEFITCYECPQDRYSIIIPNMITDKNQLQCQKCPTQAQNCSGSNIILKDGYWRSNRYSDNIYSCNSLGCKEDNINSKFGCSIGYVGPLCDSCDSKADIWHEIYSRDSNQKCKTCKSLSFQYFYFVVVFICYVFYITYSINNQFDKKILLFILDTLTKLNILITSKTRAHSNDGFLKIKIFINYFQILQIFFVFIRVPIQFQYFIDAFGHPVKMTISSFDCFLKMNDKFPLWPSLSKLIISGLFCQEIEQKYYLISQLDYECYTDYHIAYISALLIPLIIVWCLLIPFYYYKKLKSFQNSDKKKDDYLQVLIYGVLFKSYKVDYSYWEIRNKEQTFIRSTNVTNISYPKQIPFLKKQISHQERFSIDHKNSFDFYSNNQEDIKSNNSPQLLINDQQQFIFDSTLIQESDQQVCLPQPFKRSFFCDKNYSPTKFFQPK</sequence>
<feature type="transmembrane region" description="Helical" evidence="1">
    <location>
        <begin position="739"/>
        <end position="763"/>
    </location>
</feature>
<dbReference type="OrthoDB" id="338325at2759"/>
<reference evidence="3" key="1">
    <citation type="journal article" date="2006" name="PLoS Biol.">
        <title>Macronuclear genome sequence of the ciliate Tetrahymena thermophila, a model eukaryote.</title>
        <authorList>
            <person name="Eisen J.A."/>
            <person name="Coyne R.S."/>
            <person name="Wu M."/>
            <person name="Wu D."/>
            <person name="Thiagarajan M."/>
            <person name="Wortman J.R."/>
            <person name="Badger J.H."/>
            <person name="Ren Q."/>
            <person name="Amedeo P."/>
            <person name="Jones K.M."/>
            <person name="Tallon L.J."/>
            <person name="Delcher A.L."/>
            <person name="Salzberg S.L."/>
            <person name="Silva J.C."/>
            <person name="Haas B.J."/>
            <person name="Majoros W.H."/>
            <person name="Farzad M."/>
            <person name="Carlton J.M."/>
            <person name="Smith R.K. Jr."/>
            <person name="Garg J."/>
            <person name="Pearlman R.E."/>
            <person name="Karrer K.M."/>
            <person name="Sun L."/>
            <person name="Manning G."/>
            <person name="Elde N.C."/>
            <person name="Turkewitz A.P."/>
            <person name="Asai D.J."/>
            <person name="Wilkes D.E."/>
            <person name="Wang Y."/>
            <person name="Cai H."/>
            <person name="Collins K."/>
            <person name="Stewart B.A."/>
            <person name="Lee S.R."/>
            <person name="Wilamowska K."/>
            <person name="Weinberg Z."/>
            <person name="Ruzzo W.L."/>
            <person name="Wloga D."/>
            <person name="Gaertig J."/>
            <person name="Frankel J."/>
            <person name="Tsao C.-C."/>
            <person name="Gorovsky M.A."/>
            <person name="Keeling P.J."/>
            <person name="Waller R.F."/>
            <person name="Patron N.J."/>
            <person name="Cherry J.M."/>
            <person name="Stover N.A."/>
            <person name="Krieger C.J."/>
            <person name="del Toro C."/>
            <person name="Ryder H.F."/>
            <person name="Williamson S.C."/>
            <person name="Barbeau R.A."/>
            <person name="Hamilton E.P."/>
            <person name="Orias E."/>
        </authorList>
    </citation>
    <scope>NUCLEOTIDE SEQUENCE [LARGE SCALE GENOMIC DNA]</scope>
    <source>
        <strain evidence="3">SB210</strain>
    </source>
</reference>
<accession>Q229N6</accession>
<evidence type="ECO:0000256" key="1">
    <source>
        <dbReference type="SAM" id="Phobius"/>
    </source>
</evidence>
<gene>
    <name evidence="2" type="ORF">TTHERM_01362540</name>
</gene>
<keyword evidence="3" id="KW-1185">Reference proteome</keyword>
<dbReference type="Proteomes" id="UP000009168">
    <property type="component" value="Unassembled WGS sequence"/>
</dbReference>
<organism evidence="2 3">
    <name type="scientific">Tetrahymena thermophila (strain SB210)</name>
    <dbReference type="NCBI Taxonomy" id="312017"/>
    <lineage>
        <taxon>Eukaryota</taxon>
        <taxon>Sar</taxon>
        <taxon>Alveolata</taxon>
        <taxon>Ciliophora</taxon>
        <taxon>Intramacronucleata</taxon>
        <taxon>Oligohymenophorea</taxon>
        <taxon>Hymenostomatida</taxon>
        <taxon>Tetrahymenina</taxon>
        <taxon>Tetrahymenidae</taxon>
        <taxon>Tetrahymena</taxon>
    </lineage>
</organism>
<dbReference type="InterPro" id="IPR011050">
    <property type="entry name" value="Pectin_lyase_fold/virulence"/>
</dbReference>
<protein>
    <submittedName>
        <fullName evidence="2">Transmembrane protein, putative</fullName>
    </submittedName>
</protein>
<keyword evidence="1" id="KW-0472">Membrane</keyword>
<feature type="transmembrane region" description="Helical" evidence="1">
    <location>
        <begin position="680"/>
        <end position="698"/>
    </location>
</feature>
<dbReference type="InParanoid" id="Q229N6"/>
<dbReference type="SUPFAM" id="SSF51126">
    <property type="entry name" value="Pectin lyase-like"/>
    <property type="match status" value="2"/>
</dbReference>
<dbReference type="HOGENOM" id="CLU_255034_0_0_1"/>